<sequence>MSKNLDGFVPIHSIFYAIFHPTEGTKIRFQFPPDSLKNSGISFDTIKNYIIPKPQLCNKLLTFKYKSYRLVCFPVNVNAPYYARNSFSFDFVFVFPYDSPTSPYEPAIIRLGKMFRILEEQSQFLSKIERDPVYYQLKTQDTNQLDHSGEDSDSKNGSHASTKKTVHNHAHMRYHEIMRHIKNEGKQFYIEDLITKLYEDLNNYSECLIPMDSGNAIDIKLFPLLPPPNSSLSLEDVPLSKVNLLSLVDVNWDPTMVKIVPYINGINSIAKIAKCSNSDIELVLECVKHLLYYDCVVLVDIFQFSNIYAPTSQLREFLTDPSISKECQIYVLASDDSGVYNFPFEGRSSPNSRDNMEPSSTIYNTHKPDAVPRADSFTSHQDGVQKNSMNNSFYLTPSYTHSSRNSEFNQIGNQGYSKRTLPTKSCLFDLYRSLSQAQTVSVWYKLNYDAIRENQIDVRRFITFGIIKKLIYRCYSYPVVKTIGTLDMLKRFDYADVFNTFIDPKKDNSNNVFSTSDIKVDFDQPLPYKNKSPYVSSSQFANESFRENYQKPLRDGLPTSFEGGRKYSMNEGDNFKHSRKQSSSTNSTATVVFDIGEKRGNKEHDRRDRSHQDVISILRKKRQQEFLLLQSVHNVDNSDKIAMRLQMTKHEVELLLRGIGEYHIINS</sequence>
<comment type="similarity">
    <text evidence="1">Belongs to the NPR2 family.</text>
</comment>
<dbReference type="AlphaFoldDB" id="A0A109UYK3"/>
<gene>
    <name evidence="3" type="ORF">AW171_hschr32035</name>
</gene>
<dbReference type="PANTHER" id="PTHR12991:SF10">
    <property type="entry name" value="GATOR COMPLEX PROTEIN NPRL2"/>
    <property type="match status" value="1"/>
</dbReference>
<keyword evidence="4" id="KW-1185">Reference proteome</keyword>
<name>A0A109UYK3_9SACH</name>
<feature type="region of interest" description="Disordered" evidence="2">
    <location>
        <begin position="568"/>
        <end position="589"/>
    </location>
</feature>
<accession>A0A109UYK3</accession>
<dbReference type="EMBL" id="CP014243">
    <property type="protein sequence ID" value="AMD20158.1"/>
    <property type="molecule type" value="Genomic_DNA"/>
</dbReference>
<evidence type="ECO:0000313" key="3">
    <source>
        <dbReference type="EMBL" id="AMD20158.1"/>
    </source>
</evidence>
<protein>
    <submittedName>
        <fullName evidence="3">HCR008Wp</fullName>
    </submittedName>
</protein>
<evidence type="ECO:0000256" key="2">
    <source>
        <dbReference type="SAM" id="MobiDB-lite"/>
    </source>
</evidence>
<dbReference type="GO" id="GO:0005096">
    <property type="term" value="F:GTPase activator activity"/>
    <property type="evidence" value="ECO:0007669"/>
    <property type="project" value="TreeGrafter"/>
</dbReference>
<dbReference type="GO" id="GO:1904262">
    <property type="term" value="P:negative regulation of TORC1 signaling"/>
    <property type="evidence" value="ECO:0007669"/>
    <property type="project" value="TreeGrafter"/>
</dbReference>
<dbReference type="GO" id="GO:0010508">
    <property type="term" value="P:positive regulation of autophagy"/>
    <property type="evidence" value="ECO:0007669"/>
    <property type="project" value="TreeGrafter"/>
</dbReference>
<dbReference type="GeneID" id="28723394"/>
<dbReference type="InterPro" id="IPR009348">
    <property type="entry name" value="NPR2-like"/>
</dbReference>
<dbReference type="GO" id="GO:0005774">
    <property type="term" value="C:vacuolar membrane"/>
    <property type="evidence" value="ECO:0007669"/>
    <property type="project" value="TreeGrafter"/>
</dbReference>
<dbReference type="RefSeq" id="XP_017987154.1">
    <property type="nucleotide sequence ID" value="XM_018131665.1"/>
</dbReference>
<dbReference type="PANTHER" id="PTHR12991">
    <property type="entry name" value="NITROGEN PERMEASE REGULATOR 2/TUMOR SUPPRESSOR CANDIDATE 4"/>
    <property type="match status" value="1"/>
</dbReference>
<reference evidence="3 4" key="1">
    <citation type="submission" date="2016-01" db="EMBL/GenBank/DDBJ databases">
        <title>Genome sequence of the yeast Holleya sinecauda.</title>
        <authorList>
            <person name="Dietrich F.S."/>
        </authorList>
    </citation>
    <scope>NUCLEOTIDE SEQUENCE [LARGE SCALE GENOMIC DNA]</scope>
    <source>
        <strain evidence="3 4">ATCC 58844</strain>
    </source>
</reference>
<dbReference type="STRING" id="45286.A0A109UYK3"/>
<dbReference type="OrthoDB" id="338854at2759"/>
<dbReference type="Proteomes" id="UP000243052">
    <property type="component" value="Chromosome iii"/>
</dbReference>
<evidence type="ECO:0000256" key="1">
    <source>
        <dbReference type="ARBA" id="ARBA00008433"/>
    </source>
</evidence>
<evidence type="ECO:0000313" key="4">
    <source>
        <dbReference type="Proteomes" id="UP000243052"/>
    </source>
</evidence>
<organism evidence="3 4">
    <name type="scientific">Eremothecium sinecaudum</name>
    <dbReference type="NCBI Taxonomy" id="45286"/>
    <lineage>
        <taxon>Eukaryota</taxon>
        <taxon>Fungi</taxon>
        <taxon>Dikarya</taxon>
        <taxon>Ascomycota</taxon>
        <taxon>Saccharomycotina</taxon>
        <taxon>Saccharomycetes</taxon>
        <taxon>Saccharomycetales</taxon>
        <taxon>Saccharomycetaceae</taxon>
        <taxon>Eremothecium</taxon>
    </lineage>
</organism>
<dbReference type="GO" id="GO:1990130">
    <property type="term" value="C:GATOR1 complex"/>
    <property type="evidence" value="ECO:0007669"/>
    <property type="project" value="TreeGrafter"/>
</dbReference>
<feature type="compositionally biased region" description="Basic and acidic residues" evidence="2">
    <location>
        <begin position="147"/>
        <end position="156"/>
    </location>
</feature>
<dbReference type="Pfam" id="PF06218">
    <property type="entry name" value="NPR2"/>
    <property type="match status" value="1"/>
</dbReference>
<proteinExistence type="inferred from homology"/>
<feature type="region of interest" description="Disordered" evidence="2">
    <location>
        <begin position="141"/>
        <end position="165"/>
    </location>
</feature>